<dbReference type="AlphaFoldDB" id="A0A5J6RG58"/>
<dbReference type="Proteomes" id="UP000509513">
    <property type="component" value="Chromosome"/>
</dbReference>
<keyword evidence="3" id="KW-1185">Reference proteome</keyword>
<dbReference type="STRING" id="1442598.GCA_000522465_01034"/>
<evidence type="ECO:0000313" key="3">
    <source>
        <dbReference type="Proteomes" id="UP000305417"/>
    </source>
</evidence>
<dbReference type="RefSeq" id="WP_024775161.1">
    <property type="nucleotide sequence ID" value="NZ_VBUD01000038.1"/>
</dbReference>
<dbReference type="EMBL" id="VBUC01000037">
    <property type="protein sequence ID" value="TLS95902.1"/>
    <property type="molecule type" value="Genomic_DNA"/>
</dbReference>
<reference evidence="1 4" key="2">
    <citation type="submission" date="2020-05" db="EMBL/GenBank/DDBJ databases">
        <title>Complete genome sequencing of Campylobacter and Arcobacter type strains.</title>
        <authorList>
            <person name="Miller W.G."/>
            <person name="Yee E."/>
        </authorList>
    </citation>
    <scope>NUCLEOTIDE SEQUENCE [LARGE SCALE GENOMIC DNA]</scope>
    <source>
        <strain evidence="1 4">LMG 21996</strain>
    </source>
</reference>
<accession>A0A5J6RG58</accession>
<protein>
    <submittedName>
        <fullName evidence="1">DUF721 domain-containing protein</fullName>
    </submittedName>
</protein>
<dbReference type="Proteomes" id="UP000305417">
    <property type="component" value="Unassembled WGS sequence"/>
</dbReference>
<evidence type="ECO:0000313" key="4">
    <source>
        <dbReference type="Proteomes" id="UP000509513"/>
    </source>
</evidence>
<name>A0A5J6RG58_9BACT</name>
<dbReference type="EMBL" id="CP054051">
    <property type="protein sequence ID" value="QKJ26935.1"/>
    <property type="molecule type" value="Genomic_DNA"/>
</dbReference>
<gene>
    <name evidence="1" type="ORF">ACBT_1023</name>
    <name evidence="2" type="ORF">FE247_10440</name>
</gene>
<sequence>MKKINDILTHIESLPEFKKFNTIKSISKFIDILPAKLKNGIKFAYVKNRTLFFVLTHQVYKMEFKYNKEEIKNLLEKYQFDDISDIDFFVTNNINVEKNKKIEDTKYEERSLGIFENKVKDEKLFLKFENIRKIIKESKNT</sequence>
<proteinExistence type="predicted"/>
<evidence type="ECO:0000313" key="2">
    <source>
        <dbReference type="EMBL" id="TLS95902.1"/>
    </source>
</evidence>
<dbReference type="KEGG" id="acib:ACBT_1023"/>
<evidence type="ECO:0000313" key="1">
    <source>
        <dbReference type="EMBL" id="QKJ26935.1"/>
    </source>
</evidence>
<dbReference type="OrthoDB" id="5373157at2"/>
<reference evidence="2 3" key="1">
    <citation type="submission" date="2019-05" db="EMBL/GenBank/DDBJ databases">
        <title>Arcobacter cibarius and Arcobacter thereius providing challenges in identification an antibiotic susceptibility and Quinolone resistance.</title>
        <authorList>
            <person name="Busch A."/>
            <person name="Hanel I."/>
            <person name="Hotzel H."/>
            <person name="Tomaso H."/>
        </authorList>
    </citation>
    <scope>NUCLEOTIDE SEQUENCE [LARGE SCALE GENOMIC DNA]</scope>
    <source>
        <strain evidence="2 3">16CS0831-2</strain>
    </source>
</reference>
<organism evidence="1 4">
    <name type="scientific">Aliarcobacter cibarius</name>
    <dbReference type="NCBI Taxonomy" id="255507"/>
    <lineage>
        <taxon>Bacteria</taxon>
        <taxon>Pseudomonadati</taxon>
        <taxon>Campylobacterota</taxon>
        <taxon>Epsilonproteobacteria</taxon>
        <taxon>Campylobacterales</taxon>
        <taxon>Arcobacteraceae</taxon>
        <taxon>Aliarcobacter</taxon>
    </lineage>
</organism>